<reference evidence="1 2" key="1">
    <citation type="submission" date="2024-12" db="EMBL/GenBank/DDBJ databases">
        <title>The coexistence of Mycolicibacterium septicum and Mycolicibacterium nivoides in clinical samples.</title>
        <authorList>
            <person name="Wang C."/>
            <person name="Feng Y."/>
            <person name="Zong Z."/>
        </authorList>
    </citation>
    <scope>NUCLEOTIDE SEQUENCE [LARGE SCALE GENOMIC DNA]</scope>
    <source>
        <strain evidence="1 2">120309</strain>
    </source>
</reference>
<dbReference type="GeneID" id="300560641"/>
<dbReference type="EMBL" id="JBKBDD010000002">
    <property type="protein sequence ID" value="MFN6542877.1"/>
    <property type="molecule type" value="Genomic_DNA"/>
</dbReference>
<comment type="caution">
    <text evidence="1">The sequence shown here is derived from an EMBL/GenBank/DDBJ whole genome shotgun (WGS) entry which is preliminary data.</text>
</comment>
<keyword evidence="2" id="KW-1185">Reference proteome</keyword>
<dbReference type="Proteomes" id="UP001635816">
    <property type="component" value="Unassembled WGS sequence"/>
</dbReference>
<gene>
    <name evidence="1" type="ORF">ACK4CT_06755</name>
</gene>
<proteinExistence type="predicted"/>
<evidence type="ECO:0000313" key="2">
    <source>
        <dbReference type="Proteomes" id="UP001635816"/>
    </source>
</evidence>
<evidence type="ECO:0000313" key="1">
    <source>
        <dbReference type="EMBL" id="MFN6542877.1"/>
    </source>
</evidence>
<accession>A0ABW9L747</accession>
<dbReference type="RefSeq" id="WP_277425628.1">
    <property type="nucleotide sequence ID" value="NZ_CP034072.1"/>
</dbReference>
<organism evidence="1 2">
    <name type="scientific">Mycolicibacterium nivoides</name>
    <dbReference type="NCBI Taxonomy" id="2487344"/>
    <lineage>
        <taxon>Bacteria</taxon>
        <taxon>Bacillati</taxon>
        <taxon>Actinomycetota</taxon>
        <taxon>Actinomycetes</taxon>
        <taxon>Mycobacteriales</taxon>
        <taxon>Mycobacteriaceae</taxon>
        <taxon>Mycolicibacterium</taxon>
    </lineage>
</organism>
<sequence>MVLGHMRRVNGQVTLPVSAGLLADTGANFAALTSYRDGGRSAVR</sequence>
<protein>
    <submittedName>
        <fullName evidence="1">Uncharacterized protein</fullName>
    </submittedName>
</protein>
<name>A0ABW9L747_9MYCO</name>